<name>A0A7W3JUU2_9MICO</name>
<organism evidence="1 2">
    <name type="scientific">Alpinimonas psychrophila</name>
    <dbReference type="NCBI Taxonomy" id="748908"/>
    <lineage>
        <taxon>Bacteria</taxon>
        <taxon>Bacillati</taxon>
        <taxon>Actinomycetota</taxon>
        <taxon>Actinomycetes</taxon>
        <taxon>Micrococcales</taxon>
        <taxon>Microbacteriaceae</taxon>
        <taxon>Alpinimonas</taxon>
    </lineage>
</organism>
<dbReference type="Gene3D" id="3.40.1620.10">
    <property type="entry name" value="YefM-like domain"/>
    <property type="match status" value="1"/>
</dbReference>
<evidence type="ECO:0000313" key="1">
    <source>
        <dbReference type="EMBL" id="MBA8829565.1"/>
    </source>
</evidence>
<comment type="caution">
    <text evidence="1">The sequence shown here is derived from an EMBL/GenBank/DDBJ whole genome shotgun (WGS) entry which is preliminary data.</text>
</comment>
<protein>
    <submittedName>
        <fullName evidence="1">Uncharacterized protein</fullName>
    </submittedName>
</protein>
<dbReference type="Proteomes" id="UP000524237">
    <property type="component" value="Unassembled WGS sequence"/>
</dbReference>
<dbReference type="AlphaFoldDB" id="A0A7W3JUU2"/>
<accession>A0A7W3JUU2</accession>
<proteinExistence type="predicted"/>
<keyword evidence="2" id="KW-1185">Reference proteome</keyword>
<evidence type="ECO:0000313" key="2">
    <source>
        <dbReference type="Proteomes" id="UP000524237"/>
    </source>
</evidence>
<dbReference type="EMBL" id="JACGWU010000005">
    <property type="protein sequence ID" value="MBA8829565.1"/>
    <property type="molecule type" value="Genomic_DNA"/>
</dbReference>
<sequence length="65" mass="7161">MTPITGTGARKNLFGLISQVNDDHIAAERTSLVVCLLQLHSSTHHMRGARTNQSRVTNVITEYKA</sequence>
<reference evidence="1 2" key="1">
    <citation type="submission" date="2020-07" db="EMBL/GenBank/DDBJ databases">
        <title>Sequencing the genomes of 1000 actinobacteria strains.</title>
        <authorList>
            <person name="Klenk H.-P."/>
        </authorList>
    </citation>
    <scope>NUCLEOTIDE SEQUENCE [LARGE SCALE GENOMIC DNA]</scope>
    <source>
        <strain evidence="1 2">DSM 23737</strain>
    </source>
</reference>
<gene>
    <name evidence="1" type="ORF">FB555_001674</name>
</gene>